<organism evidence="2 3">
    <name type="scientific">Microbacterium koreense</name>
    <dbReference type="NCBI Taxonomy" id="323761"/>
    <lineage>
        <taxon>Bacteria</taxon>
        <taxon>Bacillati</taxon>
        <taxon>Actinomycetota</taxon>
        <taxon>Actinomycetes</taxon>
        <taxon>Micrococcales</taxon>
        <taxon>Microbacteriaceae</taxon>
        <taxon>Microbacterium</taxon>
    </lineage>
</organism>
<dbReference type="InterPro" id="IPR013211">
    <property type="entry name" value="LVIVD"/>
</dbReference>
<dbReference type="InterPro" id="IPR013783">
    <property type="entry name" value="Ig-like_fold"/>
</dbReference>
<evidence type="ECO:0000313" key="2">
    <source>
        <dbReference type="EMBL" id="MFD0780370.1"/>
    </source>
</evidence>
<feature type="region of interest" description="Disordered" evidence="1">
    <location>
        <begin position="251"/>
        <end position="276"/>
    </location>
</feature>
<dbReference type="Pfam" id="PF08309">
    <property type="entry name" value="LVIVD"/>
    <property type="match status" value="1"/>
</dbReference>
<protein>
    <submittedName>
        <fullName evidence="2">LVIVD repeat-containing protein</fullName>
    </submittedName>
</protein>
<sequence length="765" mass="79617">MGAVTLGLSVVSATAATAVNDDADPREGLSAGLFDAGQAASNVTLLSTQPKTSAFNNYNSDLAFTGDYAISGNYNGFQIYDVSDAAAPELKGTYVCPGGQGDVSVYGNLLFMSVESGPGRIDCGTENPATSDPQNFRGVRVFDITDILAPVQVAAVQTCRGSHTHTVVEDADDADNVYVYVSGTAGVRTTSPNVPGGCTNVNGNTLESQLDAEGNPILGSRFLVEVIKVPLANPAAAEVVNKARLFADAETGSPAGLQGTPQTPRHPSGGSWSPSPVTDACHDITAYPEIGLAAGACEGNGILIDISDPANPQRVDEVSDPNFAYWHSATFNNDGTKVVFTDEWGGGGGARCRDTDAPEWGANAIFDIVDGKLEFASYYKMPAVQSATENCVAHNGSLVPVPGRDIMVQAWYQGGLSVFDFTDSANPVEIAYFDRGPVSDAGLVLAGYWSAYWYNGNIFGNEIGRGFDSLGLTASDYLSENELAAAAEWQRDEFNAQAQPTIAHAPSFAVAGSYIDQLGRTGADVTTLMAQFETAKSLAANPAKAREAIAALEAAAAAAGPGDVADALLALAATIHVDTTKPVTTLVAPTTAGPFNALQVQVDATDEIGLSRVVANIYQNGKLVKSTQTAGNGEKAVSHTATVTLPEGSYMVRYNSQDTAGNISATREHAFTIDTTAPKATVKAGDNFTVGADGTYSLVSFKLHDAGKIDKITLNGVVKDLSNNAWSDVNFVKPGTFGGQLGENTLVVYDVAGNTQTTVFTLVAP</sequence>
<feature type="compositionally biased region" description="Polar residues" evidence="1">
    <location>
        <begin position="259"/>
        <end position="276"/>
    </location>
</feature>
<dbReference type="Proteomes" id="UP001597042">
    <property type="component" value="Unassembled WGS sequence"/>
</dbReference>
<dbReference type="RefSeq" id="WP_378750796.1">
    <property type="nucleotide sequence ID" value="NZ_JBHSSV010000003.1"/>
</dbReference>
<reference evidence="3" key="1">
    <citation type="journal article" date="2019" name="Int. J. Syst. Evol. Microbiol.">
        <title>The Global Catalogue of Microorganisms (GCM) 10K type strain sequencing project: providing services to taxonomists for standard genome sequencing and annotation.</title>
        <authorList>
            <consortium name="The Broad Institute Genomics Platform"/>
            <consortium name="The Broad Institute Genome Sequencing Center for Infectious Disease"/>
            <person name="Wu L."/>
            <person name="Ma J."/>
        </authorList>
    </citation>
    <scope>NUCLEOTIDE SEQUENCE [LARGE SCALE GENOMIC DNA]</scope>
    <source>
        <strain evidence="3">CCUG 50754</strain>
    </source>
</reference>
<keyword evidence="3" id="KW-1185">Reference proteome</keyword>
<proteinExistence type="predicted"/>
<dbReference type="Gene3D" id="2.60.40.10">
    <property type="entry name" value="Immunoglobulins"/>
    <property type="match status" value="1"/>
</dbReference>
<accession>A0ABW2ZP23</accession>
<gene>
    <name evidence="2" type="ORF">ACFQZV_03520</name>
</gene>
<comment type="caution">
    <text evidence="2">The sequence shown here is derived from an EMBL/GenBank/DDBJ whole genome shotgun (WGS) entry which is preliminary data.</text>
</comment>
<name>A0ABW2ZP23_9MICO</name>
<evidence type="ECO:0000256" key="1">
    <source>
        <dbReference type="SAM" id="MobiDB-lite"/>
    </source>
</evidence>
<evidence type="ECO:0000313" key="3">
    <source>
        <dbReference type="Proteomes" id="UP001597042"/>
    </source>
</evidence>
<dbReference type="EMBL" id="JBHTIM010000001">
    <property type="protein sequence ID" value="MFD0780370.1"/>
    <property type="molecule type" value="Genomic_DNA"/>
</dbReference>